<sequence>HGKVDGATLAVIGVGLLVVLLAAIIIAGMVWPGSAPIPEKEQGPTEAEIIEHTRELQAVIAEAKRLTAASQPVSAHPPDPKIEELMRQLNGQLDRATQLEARLERTLRSSTQPVTFPATPETQPVTFPTMPETQPALPVTAPPDK</sequence>
<feature type="transmembrane region" description="Helical" evidence="3">
    <location>
        <begin position="6"/>
        <end position="31"/>
    </location>
</feature>
<keyword evidence="3" id="KW-0812">Transmembrane</keyword>
<gene>
    <name evidence="4" type="ORF">S01H1_22654</name>
</gene>
<evidence type="ECO:0000256" key="1">
    <source>
        <dbReference type="SAM" id="Coils"/>
    </source>
</evidence>
<proteinExistence type="predicted"/>
<feature type="coiled-coil region" evidence="1">
    <location>
        <begin position="49"/>
        <end position="106"/>
    </location>
</feature>
<dbReference type="AlphaFoldDB" id="X0UQA2"/>
<feature type="compositionally biased region" description="Polar residues" evidence="2">
    <location>
        <begin position="108"/>
        <end position="126"/>
    </location>
</feature>
<keyword evidence="1" id="KW-0175">Coiled coil</keyword>
<name>X0UQA2_9ZZZZ</name>
<keyword evidence="3" id="KW-0472">Membrane</keyword>
<feature type="non-terminal residue" evidence="4">
    <location>
        <position position="1"/>
    </location>
</feature>
<evidence type="ECO:0000256" key="3">
    <source>
        <dbReference type="SAM" id="Phobius"/>
    </source>
</evidence>
<protein>
    <submittedName>
        <fullName evidence="4">Uncharacterized protein</fullName>
    </submittedName>
</protein>
<comment type="caution">
    <text evidence="4">The sequence shown here is derived from an EMBL/GenBank/DDBJ whole genome shotgun (WGS) entry which is preliminary data.</text>
</comment>
<evidence type="ECO:0000256" key="2">
    <source>
        <dbReference type="SAM" id="MobiDB-lite"/>
    </source>
</evidence>
<keyword evidence="3" id="KW-1133">Transmembrane helix</keyword>
<accession>X0UQA2</accession>
<feature type="region of interest" description="Disordered" evidence="2">
    <location>
        <begin position="106"/>
        <end position="145"/>
    </location>
</feature>
<dbReference type="EMBL" id="BARS01012833">
    <property type="protein sequence ID" value="GAF90675.1"/>
    <property type="molecule type" value="Genomic_DNA"/>
</dbReference>
<evidence type="ECO:0000313" key="4">
    <source>
        <dbReference type="EMBL" id="GAF90675.1"/>
    </source>
</evidence>
<organism evidence="4">
    <name type="scientific">marine sediment metagenome</name>
    <dbReference type="NCBI Taxonomy" id="412755"/>
    <lineage>
        <taxon>unclassified sequences</taxon>
        <taxon>metagenomes</taxon>
        <taxon>ecological metagenomes</taxon>
    </lineage>
</organism>
<reference evidence="4" key="1">
    <citation type="journal article" date="2014" name="Front. Microbiol.">
        <title>High frequency of phylogenetically diverse reductive dehalogenase-homologous genes in deep subseafloor sedimentary metagenomes.</title>
        <authorList>
            <person name="Kawai M."/>
            <person name="Futagami T."/>
            <person name="Toyoda A."/>
            <person name="Takaki Y."/>
            <person name="Nishi S."/>
            <person name="Hori S."/>
            <person name="Arai W."/>
            <person name="Tsubouchi T."/>
            <person name="Morono Y."/>
            <person name="Uchiyama I."/>
            <person name="Ito T."/>
            <person name="Fujiyama A."/>
            <person name="Inagaki F."/>
            <person name="Takami H."/>
        </authorList>
    </citation>
    <scope>NUCLEOTIDE SEQUENCE</scope>
    <source>
        <strain evidence="4">Expedition CK06-06</strain>
    </source>
</reference>